<name>A0A1G9DCV8_9PROT</name>
<keyword evidence="2" id="KW-1185">Reference proteome</keyword>
<accession>A0A1G9DCV8</accession>
<proteinExistence type="predicted"/>
<dbReference type="Proteomes" id="UP000198629">
    <property type="component" value="Unassembled WGS sequence"/>
</dbReference>
<organism evidence="1 2">
    <name type="scientific">Methylophilus rhizosphaerae</name>
    <dbReference type="NCBI Taxonomy" id="492660"/>
    <lineage>
        <taxon>Bacteria</taxon>
        <taxon>Pseudomonadati</taxon>
        <taxon>Pseudomonadota</taxon>
        <taxon>Betaproteobacteria</taxon>
        <taxon>Nitrosomonadales</taxon>
        <taxon>Methylophilaceae</taxon>
        <taxon>Methylophilus</taxon>
    </lineage>
</organism>
<dbReference type="AlphaFoldDB" id="A0A1G9DCV8"/>
<evidence type="ECO:0000313" key="2">
    <source>
        <dbReference type="Proteomes" id="UP000198629"/>
    </source>
</evidence>
<sequence>MIILPNFRNTVMTTQVLVALHTQHSAGRIDYCYVMGLPDVSSDQLSVAP</sequence>
<reference evidence="2" key="1">
    <citation type="submission" date="2016-10" db="EMBL/GenBank/DDBJ databases">
        <authorList>
            <person name="Varghese N."/>
            <person name="Submissions S."/>
        </authorList>
    </citation>
    <scope>NUCLEOTIDE SEQUENCE [LARGE SCALE GENOMIC DNA]</scope>
    <source>
        <strain evidence="2">CBMB127</strain>
    </source>
</reference>
<dbReference type="EMBL" id="FNFX01000003">
    <property type="protein sequence ID" value="SDK61703.1"/>
    <property type="molecule type" value="Genomic_DNA"/>
</dbReference>
<evidence type="ECO:0000313" key="1">
    <source>
        <dbReference type="EMBL" id="SDK61703.1"/>
    </source>
</evidence>
<gene>
    <name evidence="1" type="ORF">SAMN05192566_1914</name>
</gene>
<protein>
    <submittedName>
        <fullName evidence="1">Uncharacterized protein</fullName>
    </submittedName>
</protein>